<evidence type="ECO:0000313" key="1">
    <source>
        <dbReference type="EMBL" id="PZW42737.1"/>
    </source>
</evidence>
<sequence length="134" mass="16047">MLKQFKKYIKSQRKAKDLPCTYEQVNHNPNFKLKYQDDIIGYLNYDGSVWSFDYSEWFKNQDDLQPLFEFPAKEKVYKSVELWPFFESRIPSIKQPKVQAYLETHPSDRNNKVKLLELFGITSVNNPYKLVLNL</sequence>
<name>A0A2W7ITE0_9FLAO</name>
<protein>
    <submittedName>
        <fullName evidence="1">HipA-like protein</fullName>
    </submittedName>
</protein>
<dbReference type="EMBL" id="QKYV01000002">
    <property type="protein sequence ID" value="PZW42737.1"/>
    <property type="molecule type" value="Genomic_DNA"/>
</dbReference>
<comment type="caution">
    <text evidence="1">The sequence shown here is derived from an EMBL/GenBank/DDBJ whole genome shotgun (WGS) entry which is preliminary data.</text>
</comment>
<dbReference type="Proteomes" id="UP000249542">
    <property type="component" value="Unassembled WGS sequence"/>
</dbReference>
<gene>
    <name evidence="1" type="ORF">LX95_01054</name>
</gene>
<reference evidence="1 2" key="1">
    <citation type="submission" date="2018-06" db="EMBL/GenBank/DDBJ databases">
        <title>Genomic Encyclopedia of Archaeal and Bacterial Type Strains, Phase II (KMG-II): from individual species to whole genera.</title>
        <authorList>
            <person name="Goeker M."/>
        </authorList>
    </citation>
    <scope>NUCLEOTIDE SEQUENCE [LARGE SCALE GENOMIC DNA]</scope>
    <source>
        <strain evidence="1 2">DSM 15361</strain>
    </source>
</reference>
<proteinExistence type="predicted"/>
<evidence type="ECO:0000313" key="2">
    <source>
        <dbReference type="Proteomes" id="UP000249542"/>
    </source>
</evidence>
<accession>A0A2W7ITE0</accession>
<keyword evidence="2" id="KW-1185">Reference proteome</keyword>
<dbReference type="RefSeq" id="WP_111540379.1">
    <property type="nucleotide sequence ID" value="NZ_QKYV01000002.1"/>
</dbReference>
<dbReference type="AlphaFoldDB" id="A0A2W7ITE0"/>
<organism evidence="1 2">
    <name type="scientific">Mesonia algae</name>
    <dbReference type="NCBI Taxonomy" id="213248"/>
    <lineage>
        <taxon>Bacteria</taxon>
        <taxon>Pseudomonadati</taxon>
        <taxon>Bacteroidota</taxon>
        <taxon>Flavobacteriia</taxon>
        <taxon>Flavobacteriales</taxon>
        <taxon>Flavobacteriaceae</taxon>
        <taxon>Mesonia</taxon>
    </lineage>
</organism>